<dbReference type="Proteomes" id="UP001515500">
    <property type="component" value="Chromosome 7"/>
</dbReference>
<gene>
    <name evidence="2 3" type="primary">LOC120264857</name>
</gene>
<accession>A0AB40BQX6</accession>
<dbReference type="RefSeq" id="XP_039128658.1">
    <property type="nucleotide sequence ID" value="XM_039272724.1"/>
</dbReference>
<keyword evidence="1" id="KW-1185">Reference proteome</keyword>
<evidence type="ECO:0000313" key="3">
    <source>
        <dbReference type="RefSeq" id="XP_039128658.1"/>
    </source>
</evidence>
<organism evidence="1 3">
    <name type="scientific">Dioscorea cayennensis subsp. rotundata</name>
    <name type="common">White Guinea yam</name>
    <name type="synonym">Dioscorea rotundata</name>
    <dbReference type="NCBI Taxonomy" id="55577"/>
    <lineage>
        <taxon>Eukaryota</taxon>
        <taxon>Viridiplantae</taxon>
        <taxon>Streptophyta</taxon>
        <taxon>Embryophyta</taxon>
        <taxon>Tracheophyta</taxon>
        <taxon>Spermatophyta</taxon>
        <taxon>Magnoliopsida</taxon>
        <taxon>Liliopsida</taxon>
        <taxon>Dioscoreales</taxon>
        <taxon>Dioscoreaceae</taxon>
        <taxon>Dioscorea</taxon>
    </lineage>
</organism>
<dbReference type="AlphaFoldDB" id="A0AB40BQX6"/>
<dbReference type="RefSeq" id="XP_039128656.1">
    <property type="nucleotide sequence ID" value="XM_039272722.1"/>
</dbReference>
<sequence length="124" mass="14436">MKMKANCWYCIVLLVFLQVIMMMMMNTMPIAALAAFEEYNNASDVLGRYENWLLASTLMARKRCGRIPTPSRYLGARTFHSRRQSPSASPYYRSCYRSSSYTWKISPLEGWNEHGDTMIDIEKI</sequence>
<evidence type="ECO:0000313" key="2">
    <source>
        <dbReference type="RefSeq" id="XP_039128656.1"/>
    </source>
</evidence>
<name>A0AB40BQX6_DIOCR</name>
<dbReference type="GeneID" id="120264857"/>
<evidence type="ECO:0000313" key="1">
    <source>
        <dbReference type="Proteomes" id="UP001515500"/>
    </source>
</evidence>
<reference evidence="2 3" key="1">
    <citation type="submission" date="2025-04" db="UniProtKB">
        <authorList>
            <consortium name="RefSeq"/>
        </authorList>
    </citation>
    <scope>IDENTIFICATION</scope>
</reference>
<protein>
    <submittedName>
        <fullName evidence="2 3">Uncharacterized protein LOC120264857 isoform X1</fullName>
    </submittedName>
</protein>
<proteinExistence type="predicted"/>